<name>A0A3M7L6K2_AUXPR</name>
<dbReference type="Gene3D" id="3.60.21.10">
    <property type="match status" value="1"/>
</dbReference>
<dbReference type="AlphaFoldDB" id="A0A3M7L6K2"/>
<dbReference type="GO" id="GO:0003993">
    <property type="term" value="F:acid phosphatase activity"/>
    <property type="evidence" value="ECO:0007669"/>
    <property type="project" value="UniProtKB-EC"/>
</dbReference>
<dbReference type="GO" id="GO:0046872">
    <property type="term" value="F:metal ion binding"/>
    <property type="evidence" value="ECO:0007669"/>
    <property type="project" value="InterPro"/>
</dbReference>
<dbReference type="SUPFAM" id="SSF56300">
    <property type="entry name" value="Metallo-dependent phosphatases"/>
    <property type="match status" value="1"/>
</dbReference>
<keyword evidence="3" id="KW-0732">Signal</keyword>
<dbReference type="InterPro" id="IPR004843">
    <property type="entry name" value="Calcineurin-like_PHP"/>
</dbReference>
<dbReference type="CDD" id="cd00839">
    <property type="entry name" value="MPP_PAPs"/>
    <property type="match status" value="1"/>
</dbReference>
<dbReference type="EMBL" id="QOKY01000130">
    <property type="protein sequence ID" value="RMZ57116.1"/>
    <property type="molecule type" value="Genomic_DNA"/>
</dbReference>
<dbReference type="InterPro" id="IPR008963">
    <property type="entry name" value="Purple_acid_Pase-like_N"/>
</dbReference>
<dbReference type="InterPro" id="IPR040974">
    <property type="entry name" value="Fn3_PAP"/>
</dbReference>
<reference evidence="10" key="1">
    <citation type="journal article" date="2018" name="Algal Res.">
        <title>Characterization of plant carbon substrate utilization by Auxenochlorella protothecoides.</title>
        <authorList>
            <person name="Vogler B.W."/>
            <person name="Starkenburg S.R."/>
            <person name="Sudasinghe N."/>
            <person name="Schambach J.Y."/>
            <person name="Rollin J.A."/>
            <person name="Pattathil S."/>
            <person name="Barry A.N."/>
        </authorList>
    </citation>
    <scope>NUCLEOTIDE SEQUENCE [LARGE SCALE GENOMIC DNA]</scope>
    <source>
        <strain evidence="10">UTEX 25</strain>
    </source>
</reference>
<proteinExistence type="inferred from homology"/>
<dbReference type="Pfam" id="PF14008">
    <property type="entry name" value="Metallophos_C"/>
    <property type="match status" value="1"/>
</dbReference>
<dbReference type="InterPro" id="IPR025733">
    <property type="entry name" value="PAPs_C"/>
</dbReference>
<dbReference type="EC" id="3.1.3.2" evidence="5"/>
<comment type="catalytic activity">
    <reaction evidence="5">
        <text>a phosphate monoester + H2O = an alcohol + phosphate</text>
        <dbReference type="Rhea" id="RHEA:15017"/>
        <dbReference type="ChEBI" id="CHEBI:15377"/>
        <dbReference type="ChEBI" id="CHEBI:30879"/>
        <dbReference type="ChEBI" id="CHEBI:43474"/>
        <dbReference type="ChEBI" id="CHEBI:67140"/>
        <dbReference type="EC" id="3.1.3.2"/>
    </reaction>
</comment>
<evidence type="ECO:0000313" key="9">
    <source>
        <dbReference type="EMBL" id="RMZ57116.1"/>
    </source>
</evidence>
<gene>
    <name evidence="9" type="ORF">APUTEX25_002348</name>
</gene>
<feature type="domain" description="Purple acid phosphatase Fn3-like" evidence="8">
    <location>
        <begin position="15"/>
        <end position="69"/>
    </location>
</feature>
<evidence type="ECO:0000256" key="2">
    <source>
        <dbReference type="ARBA" id="ARBA00011738"/>
    </source>
</evidence>
<keyword evidence="4" id="KW-0325">Glycoprotein</keyword>
<accession>A0A3M7L6K2</accession>
<evidence type="ECO:0000256" key="3">
    <source>
        <dbReference type="ARBA" id="ARBA00022729"/>
    </source>
</evidence>
<feature type="domain" description="Calcineurin-like phosphoesterase" evidence="6">
    <location>
        <begin position="121"/>
        <end position="338"/>
    </location>
</feature>
<dbReference type="SUPFAM" id="SSF49363">
    <property type="entry name" value="Purple acid phosphatase, N-terminal domain"/>
    <property type="match status" value="1"/>
</dbReference>
<dbReference type="Pfam" id="PF17808">
    <property type="entry name" value="fn3_PAP"/>
    <property type="match status" value="1"/>
</dbReference>
<sequence>MIALYAPEDVDPRTVAPLKYKFLAAVPSYVERGEGTLSFRLLNLRQPQRFYFLRDGLALPVFAAHSRAVAPLDPGEPTQVHLALTGRPSEVKVLWVSGPGGAWSEVASFLGPPGPDAEVHILAMADLGQTEVDGSVEVDAIAPASLLTSLRLAQEAAGATLMVLNGDLSYARGYAVQWETFFDQLAPMLRALPLMTVIGNHERDWPGSGDRFGMAYDSGGECGVPYAARTGMPTAGPDRPWYSFDHGPIHFLQYSTEHAFEEGSPQHAFIADDLAAVDRCQTPWVILGGHRPMYIDSTFDAVRPDGDQYLAAELRRALEPLLLRHGVDATWHGHHHSYQRTCPLAGGRCLASGEDGVAAGPVHIVLGHSGASLTPNTEPQRPREFVSVQLQHGYVRVTANATRLEHVVVSSRDGSVMDRWVLEKPAGWCGSRGVLRQGEERVAAAWPSLEFKSQHRLRGCDTF</sequence>
<evidence type="ECO:0000259" key="8">
    <source>
        <dbReference type="Pfam" id="PF17808"/>
    </source>
</evidence>
<evidence type="ECO:0000256" key="1">
    <source>
        <dbReference type="ARBA" id="ARBA00008723"/>
    </source>
</evidence>
<comment type="caution">
    <text evidence="9">The sequence shown here is derived from an EMBL/GenBank/DDBJ whole genome shotgun (WGS) entry which is preliminary data.</text>
</comment>
<dbReference type="Proteomes" id="UP000279271">
    <property type="component" value="Unassembled WGS sequence"/>
</dbReference>
<dbReference type="InterPro" id="IPR029052">
    <property type="entry name" value="Metallo-depent_PP-like"/>
</dbReference>
<protein>
    <recommendedName>
        <fullName evidence="5">Purple acid phosphatase</fullName>
        <ecNumber evidence="5">3.1.3.2</ecNumber>
    </recommendedName>
</protein>
<dbReference type="PANTHER" id="PTHR45778:SF3">
    <property type="entry name" value="PURPLE ACID PHOSPHATASE"/>
    <property type="match status" value="1"/>
</dbReference>
<evidence type="ECO:0000256" key="4">
    <source>
        <dbReference type="ARBA" id="ARBA00023180"/>
    </source>
</evidence>
<dbReference type="Pfam" id="PF00149">
    <property type="entry name" value="Metallophos"/>
    <property type="match status" value="1"/>
</dbReference>
<feature type="domain" description="Purple acid phosphatase C-terminal" evidence="7">
    <location>
        <begin position="360"/>
        <end position="419"/>
    </location>
</feature>
<evidence type="ECO:0000313" key="10">
    <source>
        <dbReference type="Proteomes" id="UP000279271"/>
    </source>
</evidence>
<evidence type="ECO:0000259" key="6">
    <source>
        <dbReference type="Pfam" id="PF00149"/>
    </source>
</evidence>
<keyword evidence="5" id="KW-0378">Hydrolase</keyword>
<dbReference type="PANTHER" id="PTHR45778">
    <property type="entry name" value="PURPLE ACID PHOSPHATASE-RELATED"/>
    <property type="match status" value="1"/>
</dbReference>
<comment type="subunit">
    <text evidence="2">Homodimer.</text>
</comment>
<comment type="similarity">
    <text evidence="1 5">Belongs to the metallophosphoesterase superfamily. Purple acid phosphatase family.</text>
</comment>
<dbReference type="InterPro" id="IPR041792">
    <property type="entry name" value="MPP_PAP"/>
</dbReference>
<evidence type="ECO:0000256" key="5">
    <source>
        <dbReference type="RuleBase" id="RU361203"/>
    </source>
</evidence>
<evidence type="ECO:0000259" key="7">
    <source>
        <dbReference type="Pfam" id="PF14008"/>
    </source>
</evidence>
<organism evidence="9 10">
    <name type="scientific">Auxenochlorella protothecoides</name>
    <name type="common">Green microalga</name>
    <name type="synonym">Chlorella protothecoides</name>
    <dbReference type="NCBI Taxonomy" id="3075"/>
    <lineage>
        <taxon>Eukaryota</taxon>
        <taxon>Viridiplantae</taxon>
        <taxon>Chlorophyta</taxon>
        <taxon>core chlorophytes</taxon>
        <taxon>Trebouxiophyceae</taxon>
        <taxon>Chlorellales</taxon>
        <taxon>Chlorellaceae</taxon>
        <taxon>Auxenochlorella</taxon>
    </lineage>
</organism>